<dbReference type="Proteomes" id="UP001396334">
    <property type="component" value="Unassembled WGS sequence"/>
</dbReference>
<protein>
    <recommendedName>
        <fullName evidence="3">RNase H type-1 domain-containing protein</fullName>
    </recommendedName>
</protein>
<evidence type="ECO:0000313" key="2">
    <source>
        <dbReference type="Proteomes" id="UP001396334"/>
    </source>
</evidence>
<comment type="caution">
    <text evidence="1">The sequence shown here is derived from an EMBL/GenBank/DDBJ whole genome shotgun (WGS) entry which is preliminary data.</text>
</comment>
<dbReference type="EMBL" id="JBBPBN010000024">
    <property type="protein sequence ID" value="KAK9010404.1"/>
    <property type="molecule type" value="Genomic_DNA"/>
</dbReference>
<gene>
    <name evidence="1" type="ORF">V6N11_036914</name>
</gene>
<name>A0ABR2RCD1_9ROSI</name>
<reference evidence="1 2" key="1">
    <citation type="journal article" date="2024" name="G3 (Bethesda)">
        <title>Genome assembly of Hibiscus sabdariffa L. provides insights into metabolisms of medicinal natural products.</title>
        <authorList>
            <person name="Kim T."/>
        </authorList>
    </citation>
    <scope>NUCLEOTIDE SEQUENCE [LARGE SCALE GENOMIC DNA]</scope>
    <source>
        <strain evidence="1">TK-2024</strain>
        <tissue evidence="1">Old leaves</tissue>
    </source>
</reference>
<proteinExistence type="predicted"/>
<sequence>MQGYWNGTSTLPVRAKTLSFLDPRRPRVVHLLKSSAGVIKINVDGAFKSETTEAAVGVIARDQTGMLVVGHACSLTNVCIDIRYLRKWSLFDGKKDDVRKKKIFSGSILKVALTAHLCVLYQELVYVCMDIRYLRKLYMFTRPNVFVTYSNTEKVQSLKNVSGNRKKF</sequence>
<evidence type="ECO:0008006" key="3">
    <source>
        <dbReference type="Google" id="ProtNLM"/>
    </source>
</evidence>
<keyword evidence="2" id="KW-1185">Reference proteome</keyword>
<evidence type="ECO:0000313" key="1">
    <source>
        <dbReference type="EMBL" id="KAK9010404.1"/>
    </source>
</evidence>
<accession>A0ABR2RCD1</accession>
<organism evidence="1 2">
    <name type="scientific">Hibiscus sabdariffa</name>
    <name type="common">roselle</name>
    <dbReference type="NCBI Taxonomy" id="183260"/>
    <lineage>
        <taxon>Eukaryota</taxon>
        <taxon>Viridiplantae</taxon>
        <taxon>Streptophyta</taxon>
        <taxon>Embryophyta</taxon>
        <taxon>Tracheophyta</taxon>
        <taxon>Spermatophyta</taxon>
        <taxon>Magnoliopsida</taxon>
        <taxon>eudicotyledons</taxon>
        <taxon>Gunneridae</taxon>
        <taxon>Pentapetalae</taxon>
        <taxon>rosids</taxon>
        <taxon>malvids</taxon>
        <taxon>Malvales</taxon>
        <taxon>Malvaceae</taxon>
        <taxon>Malvoideae</taxon>
        <taxon>Hibiscus</taxon>
    </lineage>
</organism>